<organism evidence="2 3">
    <name type="scientific">Ruminiclostridium papyrosolvens DSM 2782</name>
    <dbReference type="NCBI Taxonomy" id="588581"/>
    <lineage>
        <taxon>Bacteria</taxon>
        <taxon>Bacillati</taxon>
        <taxon>Bacillota</taxon>
        <taxon>Clostridia</taxon>
        <taxon>Eubacteriales</taxon>
        <taxon>Oscillospiraceae</taxon>
        <taxon>Ruminiclostridium</taxon>
    </lineage>
</organism>
<dbReference type="Proteomes" id="UP000003860">
    <property type="component" value="Unassembled WGS sequence"/>
</dbReference>
<sequence>METKRDKNGTYIILAVCLLCAIFFLMTMAQSNSVPANGGLSPKDLSVNAIKYTKTLFDDSKVHTIDIQVDNRIWNNMIENATYEKYIPCTMVIDGVRIKEVGIRPKGDTSLKHVMDMNSQNFSFKVEFDHYKKQSFDGLDKMILNSCSQDTTYMKDYLAQHMMNYMGIAAPLSSYVSITLNGKAFGFYLAMEAVEKSFCVRNYGVIDGKLYKPDALELPKYDYIKIMGSETEDGQSAVEYMANVMSGNAYKGLDSSTRVDMLGDMAKVLIHSNEINTDATGLAYIDNNPKSYKAILKSGVFTVDESDEGRLIKSIQKLNSGKDFDNTVDVDSVIKYFVVHNFVDNCDGYTSIFSHNYYLFERAGKLSMIPWDYNLAFGSFAVDPGNSSSNLFGNYIKTTDARYGMSSTKSMVNYPIDTPVFNADLDKRPMMNEILTKSKYSDKYHQYFKKFITDYFSSGYFDTFYETTVEMISPYIQNDKKGFFTYNQFVEGVSDLNKFCKLRAKSVQAQLNNILPSTLKGQKEHPETLIDTHNLDMTKTITMYSLLGITNKDMDGVLKILLNYLSEEYKTDGKIDLTKFKSSEDIIYLKKIFGVLGPIAYEVSKSVRASDNIQVNTGLSKVLIIMSSIAIIIFSILLSRYSRVKYKKRRARRGRFEITP</sequence>
<comment type="caution">
    <text evidence="2">The sequence shown here is derived from an EMBL/GenBank/DDBJ whole genome shotgun (WGS) entry which is preliminary data.</text>
</comment>
<gene>
    <name evidence="2" type="ORF">Cpap_3408</name>
</gene>
<keyword evidence="1" id="KW-0472">Membrane</keyword>
<evidence type="ECO:0000256" key="1">
    <source>
        <dbReference type="SAM" id="Phobius"/>
    </source>
</evidence>
<accession>F1T8Z8</accession>
<keyword evidence="1" id="KW-0812">Transmembrane</keyword>
<name>F1T8Z8_9FIRM</name>
<keyword evidence="1" id="KW-1133">Transmembrane helix</keyword>
<reference evidence="2" key="1">
    <citation type="submission" date="2009-07" db="EMBL/GenBank/DDBJ databases">
        <authorList>
            <consortium name="US DOE Joint Genome Institute (JGI-PGF)"/>
            <person name="Lucas S."/>
            <person name="Copeland A."/>
            <person name="Lapidus A."/>
            <person name="Glavina del Rio T."/>
            <person name="Tice H."/>
            <person name="Bruce D."/>
            <person name="Goodwin L."/>
            <person name="Pitluck S."/>
            <person name="Larimer F."/>
            <person name="Land M.L."/>
            <person name="Mouttaki H."/>
            <person name="He Z."/>
            <person name="Zhou J."/>
            <person name="Hemme C.L."/>
        </authorList>
    </citation>
    <scope>NUCLEOTIDE SEQUENCE [LARGE SCALE GENOMIC DNA]</scope>
    <source>
        <strain evidence="2">DSM 2782</strain>
    </source>
</reference>
<keyword evidence="3" id="KW-1185">Reference proteome</keyword>
<dbReference type="AlphaFoldDB" id="F1T8Z8"/>
<dbReference type="PANTHER" id="PTHR40050:SF1">
    <property type="entry name" value="INNER SPORE COAT PROTEIN H"/>
    <property type="match status" value="1"/>
</dbReference>
<dbReference type="eggNOG" id="COG5337">
    <property type="taxonomic scope" value="Bacteria"/>
</dbReference>
<feature type="transmembrane region" description="Helical" evidence="1">
    <location>
        <begin position="622"/>
        <end position="642"/>
    </location>
</feature>
<evidence type="ECO:0000313" key="2">
    <source>
        <dbReference type="EMBL" id="EGD48980.1"/>
    </source>
</evidence>
<dbReference type="EMBL" id="ACXX02000002">
    <property type="protein sequence ID" value="EGD48980.1"/>
    <property type="molecule type" value="Genomic_DNA"/>
</dbReference>
<proteinExistence type="predicted"/>
<dbReference type="PANTHER" id="PTHR40050">
    <property type="entry name" value="INNER SPORE COAT PROTEIN H"/>
    <property type="match status" value="1"/>
</dbReference>
<dbReference type="Pfam" id="PF08757">
    <property type="entry name" value="CotH"/>
    <property type="match status" value="1"/>
</dbReference>
<dbReference type="OrthoDB" id="3235126at2"/>
<dbReference type="STRING" id="588581.Cpap_3408"/>
<reference evidence="2" key="2">
    <citation type="submission" date="2011-01" db="EMBL/GenBank/DDBJ databases">
        <title>The Non-contiguous Finished genome of Clostridium papyrosolvens.</title>
        <authorList>
            <person name="Lucas S."/>
            <person name="Copeland A."/>
            <person name="Lapidus A."/>
            <person name="Cheng J.-F."/>
            <person name="Goodwin L."/>
            <person name="Pitluck S."/>
            <person name="Misra M."/>
            <person name="Chertkov O."/>
            <person name="Detter J.C."/>
            <person name="Han C."/>
            <person name="Tapia R."/>
            <person name="Land M."/>
            <person name="Hauser L."/>
            <person name="Kyrpides N."/>
            <person name="Ivanova N."/>
            <person name="Pagani I."/>
            <person name="Mouttaki H."/>
            <person name="He Z."/>
            <person name="Zhou J."/>
            <person name="Hemme C.L."/>
            <person name="Woyke T."/>
        </authorList>
    </citation>
    <scope>NUCLEOTIDE SEQUENCE [LARGE SCALE GENOMIC DNA]</scope>
    <source>
        <strain evidence="2">DSM 2782</strain>
    </source>
</reference>
<protein>
    <submittedName>
        <fullName evidence="2">Spore coat protein CotH</fullName>
    </submittedName>
</protein>
<dbReference type="InterPro" id="IPR014867">
    <property type="entry name" value="Spore_coat_CotH_CotH2/3/7"/>
</dbReference>
<evidence type="ECO:0000313" key="3">
    <source>
        <dbReference type="Proteomes" id="UP000003860"/>
    </source>
</evidence>
<dbReference type="RefSeq" id="WP_004617027.1">
    <property type="nucleotide sequence ID" value="NZ_ACXX02000002.1"/>
</dbReference>